<evidence type="ECO:0000313" key="11">
    <source>
        <dbReference type="EMBL" id="ANO35284.1"/>
    </source>
</evidence>
<keyword evidence="5 10" id="KW-0812">Transmembrane</keyword>
<feature type="transmembrane region" description="Helical" evidence="10">
    <location>
        <begin position="79"/>
        <end position="99"/>
    </location>
</feature>
<keyword evidence="4 10" id="KW-1003">Cell membrane</keyword>
<dbReference type="InterPro" id="IPR002010">
    <property type="entry name" value="T3SS_IM_R"/>
</dbReference>
<evidence type="ECO:0000256" key="10">
    <source>
        <dbReference type="RuleBase" id="RU362071"/>
    </source>
</evidence>
<keyword evidence="11" id="KW-0282">Flagellum</keyword>
<organism evidence="11 12">
    <name type="scientific">Vibrio breoganii</name>
    <dbReference type="NCBI Taxonomy" id="553239"/>
    <lineage>
        <taxon>Bacteria</taxon>
        <taxon>Pseudomonadati</taxon>
        <taxon>Pseudomonadota</taxon>
        <taxon>Gammaproteobacteria</taxon>
        <taxon>Vibrionales</taxon>
        <taxon>Vibrionaceae</taxon>
        <taxon>Vibrio</taxon>
    </lineage>
</organism>
<dbReference type="Pfam" id="PF01311">
    <property type="entry name" value="Bac_export_1"/>
    <property type="match status" value="1"/>
</dbReference>
<dbReference type="NCBIfam" id="TIGR01400">
    <property type="entry name" value="fliR"/>
    <property type="match status" value="1"/>
</dbReference>
<keyword evidence="11" id="KW-0966">Cell projection</keyword>
<evidence type="ECO:0000256" key="1">
    <source>
        <dbReference type="ARBA" id="ARBA00002578"/>
    </source>
</evidence>
<dbReference type="AlphaFoldDB" id="A0AAN1CUG1"/>
<keyword evidence="11" id="KW-0969">Cilium</keyword>
<reference evidence="11 12" key="1">
    <citation type="submission" date="2016-06" db="EMBL/GenBank/DDBJ databases">
        <title>Adaptive Radiation by Waves of Gene Transfer Leads to Fine-Scale Resource Partitioning in Marine Microbes.</title>
        <authorList>
            <person name="Hehemann J.-H."/>
            <person name="Arevalo P."/>
            <person name="Datta M.S."/>
            <person name="Yu X."/>
            <person name="Corzett C."/>
            <person name="Henschel A."/>
            <person name="Preheim S.P."/>
            <person name="Timberlake S."/>
            <person name="Alm E.J."/>
            <person name="Polz M.F."/>
        </authorList>
    </citation>
    <scope>NUCLEOTIDE SEQUENCE [LARGE SCALE GENOMIC DNA]</scope>
    <source>
        <strain evidence="11 12">FF50</strain>
        <plasmid evidence="11 12">unnamed1</plasmid>
    </source>
</reference>
<dbReference type="RefSeq" id="WP_065211046.1">
    <property type="nucleotide sequence ID" value="NZ_CP016179.1"/>
</dbReference>
<dbReference type="GO" id="GO:0009425">
    <property type="term" value="C:bacterial-type flagellum basal body"/>
    <property type="evidence" value="ECO:0007669"/>
    <property type="project" value="UniProtKB-SubCell"/>
</dbReference>
<dbReference type="GO" id="GO:0044780">
    <property type="term" value="P:bacterial-type flagellum assembly"/>
    <property type="evidence" value="ECO:0007669"/>
    <property type="project" value="UniProtKB-UniRule"/>
</dbReference>
<keyword evidence="11" id="KW-0614">Plasmid</keyword>
<evidence type="ECO:0000256" key="8">
    <source>
        <dbReference type="ARBA" id="ARBA00023143"/>
    </source>
</evidence>
<gene>
    <name evidence="11" type="ORF">A6E01_18890</name>
</gene>
<dbReference type="PANTHER" id="PTHR30065:SF8">
    <property type="entry name" value="FLAGELLAR BIOSYNTHETIC PROTEIN FLIR"/>
    <property type="match status" value="1"/>
</dbReference>
<dbReference type="GO" id="GO:0005886">
    <property type="term" value="C:plasma membrane"/>
    <property type="evidence" value="ECO:0007669"/>
    <property type="project" value="UniProtKB-SubCell"/>
</dbReference>
<evidence type="ECO:0000256" key="4">
    <source>
        <dbReference type="ARBA" id="ARBA00022475"/>
    </source>
</evidence>
<feature type="transmembrane region" description="Helical" evidence="10">
    <location>
        <begin position="120"/>
        <end position="141"/>
    </location>
</feature>
<dbReference type="GO" id="GO:0006605">
    <property type="term" value="P:protein targeting"/>
    <property type="evidence" value="ECO:0007669"/>
    <property type="project" value="UniProtKB-UniRule"/>
</dbReference>
<dbReference type="KEGG" id="vbr:A6E01_18890"/>
<protein>
    <recommendedName>
        <fullName evidence="3 9">Flagellar biosynthetic protein FliR</fullName>
    </recommendedName>
</protein>
<evidence type="ECO:0000256" key="3">
    <source>
        <dbReference type="ARBA" id="ARBA00021717"/>
    </source>
</evidence>
<keyword evidence="6 10" id="KW-1133">Transmembrane helix</keyword>
<proteinExistence type="inferred from homology"/>
<feature type="transmembrane region" description="Helical" evidence="10">
    <location>
        <begin position="40"/>
        <end position="59"/>
    </location>
</feature>
<evidence type="ECO:0000256" key="5">
    <source>
        <dbReference type="ARBA" id="ARBA00022692"/>
    </source>
</evidence>
<keyword evidence="7 10" id="KW-0472">Membrane</keyword>
<dbReference type="PRINTS" id="PR00953">
    <property type="entry name" value="TYPE3IMRPROT"/>
</dbReference>
<evidence type="ECO:0000256" key="2">
    <source>
        <dbReference type="ARBA" id="ARBA00009772"/>
    </source>
</evidence>
<dbReference type="PANTHER" id="PTHR30065">
    <property type="entry name" value="FLAGELLAR BIOSYNTHETIC PROTEIN FLIR"/>
    <property type="match status" value="1"/>
</dbReference>
<evidence type="ECO:0000256" key="9">
    <source>
        <dbReference type="NCBIfam" id="TIGR01400"/>
    </source>
</evidence>
<comment type="function">
    <text evidence="1 10">Role in flagellar biosynthesis.</text>
</comment>
<keyword evidence="8 10" id="KW-0975">Bacterial flagellum</keyword>
<comment type="similarity">
    <text evidence="2 10">Belongs to the FliR/MopE/SpaR family.</text>
</comment>
<geneLocation type="plasmid" evidence="11 12">
    <name>unnamed1</name>
</geneLocation>
<dbReference type="EMBL" id="CP016179">
    <property type="protein sequence ID" value="ANO35284.1"/>
    <property type="molecule type" value="Genomic_DNA"/>
</dbReference>
<feature type="transmembrane region" description="Helical" evidence="10">
    <location>
        <begin position="211"/>
        <end position="233"/>
    </location>
</feature>
<evidence type="ECO:0000313" key="12">
    <source>
        <dbReference type="Proteomes" id="UP000092018"/>
    </source>
</evidence>
<comment type="subcellular location">
    <subcellularLocation>
        <location evidence="10">Cell membrane</location>
        <topology evidence="10">Multi-pass membrane protein</topology>
    </subcellularLocation>
    <subcellularLocation>
        <location evidence="10">Bacterial flagellum basal body</location>
    </subcellularLocation>
</comment>
<evidence type="ECO:0000256" key="7">
    <source>
        <dbReference type="ARBA" id="ARBA00023136"/>
    </source>
</evidence>
<dbReference type="InterPro" id="IPR006303">
    <property type="entry name" value="FliR"/>
</dbReference>
<feature type="transmembrane region" description="Helical" evidence="10">
    <location>
        <begin position="16"/>
        <end position="33"/>
    </location>
</feature>
<accession>A0AAN1CUG1</accession>
<feature type="transmembrane region" description="Helical" evidence="10">
    <location>
        <begin position="184"/>
        <end position="204"/>
    </location>
</feature>
<name>A0AAN1CUG1_9VIBR</name>
<dbReference type="Proteomes" id="UP000092018">
    <property type="component" value="Plasmid unnamed1"/>
</dbReference>
<sequence>MITLSLHEFLVLLGKFFWPLLRVTGFMLVAPIFSDRSITYKLRLILSFSLALLLAPLANINVPFEPFSVATILGAGNELLIGGMLGLGFSIFFGLFITAGQIISMQMGLAMAIMNDPSNGISVAIIGRILLICITLLFLSVDGHIFMVATLKDSMDAIPVGTSVYNLNITALIKMVSWMFAQGLLLSIPAISVMFACNTTFGLLTRISPSLNIFALGFPLTMLLGIMALTATVTRMGDVFFSMSDTLNEHINFLLDIR</sequence>
<evidence type="ECO:0000256" key="6">
    <source>
        <dbReference type="ARBA" id="ARBA00022989"/>
    </source>
</evidence>